<gene>
    <name evidence="1" type="ORF">I4F81_004892</name>
</gene>
<dbReference type="Proteomes" id="UP000798662">
    <property type="component" value="Chromosome 1"/>
</dbReference>
<evidence type="ECO:0000313" key="1">
    <source>
        <dbReference type="EMBL" id="KAK1862318.1"/>
    </source>
</evidence>
<dbReference type="EMBL" id="CM020618">
    <property type="protein sequence ID" value="KAK1862318.1"/>
    <property type="molecule type" value="Genomic_DNA"/>
</dbReference>
<proteinExistence type="predicted"/>
<name>A0ACC3BXH6_PYRYE</name>
<protein>
    <submittedName>
        <fullName evidence="1">Uncharacterized protein</fullName>
    </submittedName>
</protein>
<accession>A0ACC3BXH6</accession>
<reference evidence="1" key="1">
    <citation type="submission" date="2019-11" db="EMBL/GenBank/DDBJ databases">
        <title>Nori genome reveals adaptations in red seaweeds to the harsh intertidal environment.</title>
        <authorList>
            <person name="Wang D."/>
            <person name="Mao Y."/>
        </authorList>
    </citation>
    <scope>NUCLEOTIDE SEQUENCE</scope>
    <source>
        <tissue evidence="1">Gametophyte</tissue>
    </source>
</reference>
<organism evidence="1 2">
    <name type="scientific">Pyropia yezoensis</name>
    <name type="common">Susabi-nori</name>
    <name type="synonym">Porphyra yezoensis</name>
    <dbReference type="NCBI Taxonomy" id="2788"/>
    <lineage>
        <taxon>Eukaryota</taxon>
        <taxon>Rhodophyta</taxon>
        <taxon>Bangiophyceae</taxon>
        <taxon>Bangiales</taxon>
        <taxon>Bangiaceae</taxon>
        <taxon>Pyropia</taxon>
    </lineage>
</organism>
<comment type="caution">
    <text evidence="1">The sequence shown here is derived from an EMBL/GenBank/DDBJ whole genome shotgun (WGS) entry which is preliminary data.</text>
</comment>
<evidence type="ECO:0000313" key="2">
    <source>
        <dbReference type="Proteomes" id="UP000798662"/>
    </source>
</evidence>
<sequence length="1080" mass="108483">MEGLTPEQAKVVSYPPSTPLAVVACAGAGKTRVLLARAVAVAAAAASASAAEAAAAPPAAGPLRPLPLPRPLLLLTFNRAAADELRERLGRLPTAAASTAPTPAWDGGGVGWGSSWGGALPPGGAPAADVHTFHALGWRILRSALPEELSRVCRRPRPTLLGSGAARLAAIADACVEAGLPPLRPHPGGDPRGLHWRRRARKYQTFIAVARGRDAEVWLASRVAEDAAAAADTAEVAAAVAAAAGVCGEELRKAVDVTATRAAAAADAASKERAVVESTVDDQLRRVLAAYEALKATENLLDFNDLVILAVQLLLLNPRLHAHWSSAYTHIMVDEFQDVCPHSILLVKLLTHSPGGELGGRPSPRPGLTVAMDDDQVIYEWRGASPKATTHFFTHLAGHPRAGVCGGGDDGGDGGAGFGRNGWVPSPLSPLPNTCLVVAQNHRSSGRIVAAGAAVIRHNTYRIPKEVWTANQPGQRVILAACRTYHDEASWWVSTVQSLVGGLGGVAGGGGDGGGGAPCDGGGGGRDNGEVGGGRGAGGSLGRGAVGGVKLEAPLTRACAAAPASSFPVEDASAPPAIALQGSLTVKVEASQPIPSPPTVDHGPDLAYRDVAVLTRCHQTRKEVAAALIATGIPVVSRAARPRAPSNRPAPGGGRGRRPRRRGDAGVQRQGVAAAAEAADADAPALAAPLASMAALVAAVGGMTPLAAALLGVMCTAASDGADGDVAGAPPLAEVGGTVAWVGLAPGWGPWRASAGVAAAAAAAAKVGGLGLGWAIVALRMQVAVSGADLTAQAAVALAARVLAGGRPAGGCRLWRQVDINRAAADLADVAAALDAVAAAGLSAVAAAAPDDDPYGVNDPAVVAAFSQDPADGGSDATDTDDPYGVNDPAVVAEFSQDPPDGGSDATDTDDPYGAKDPAVVADFADEPVTPSPTRPIKPVLPATPVAASGGGSSGDGGAVAAHLPRQRARSLSPPSLTAFRAGGAKRLRLSPLDRPPSPLPSLVVRSPPARQGVEENRRLVYVALSRAQSHLAVSYPVAEPAAFVRELLVGAPTAVEQVRVGFADDEQAGGDGGGVGGRG</sequence>
<keyword evidence="2" id="KW-1185">Reference proteome</keyword>